<evidence type="ECO:0000256" key="1">
    <source>
        <dbReference type="SAM" id="Phobius"/>
    </source>
</evidence>
<organism evidence="2 3">
    <name type="scientific">Candidatus Wallbacteria bacterium HGW-Wallbacteria-1</name>
    <dbReference type="NCBI Taxonomy" id="2013854"/>
    <lineage>
        <taxon>Bacteria</taxon>
        <taxon>Candidatus Walliibacteriota</taxon>
    </lineage>
</organism>
<dbReference type="GO" id="GO:0005886">
    <property type="term" value="C:plasma membrane"/>
    <property type="evidence" value="ECO:0007669"/>
    <property type="project" value="InterPro"/>
</dbReference>
<keyword evidence="1" id="KW-1133">Transmembrane helix</keyword>
<keyword evidence="1" id="KW-0472">Membrane</keyword>
<dbReference type="Gene3D" id="1.10.1760.20">
    <property type="match status" value="1"/>
</dbReference>
<feature type="transmembrane region" description="Helical" evidence="1">
    <location>
        <begin position="109"/>
        <end position="132"/>
    </location>
</feature>
<dbReference type="EMBL" id="PGXC01000005">
    <property type="protein sequence ID" value="PKK90490.1"/>
    <property type="molecule type" value="Genomic_DNA"/>
</dbReference>
<dbReference type="AlphaFoldDB" id="A0A2N1PQ79"/>
<protein>
    <submittedName>
        <fullName evidence="2">Energy-coupled thiamine transporter ThiT</fullName>
    </submittedName>
</protein>
<reference evidence="2 3" key="1">
    <citation type="journal article" date="2017" name="ISME J.">
        <title>Potential for microbial H2 and metal transformations associated with novel bacteria and archaea in deep terrestrial subsurface sediments.</title>
        <authorList>
            <person name="Hernsdorf A.W."/>
            <person name="Amano Y."/>
            <person name="Miyakawa K."/>
            <person name="Ise K."/>
            <person name="Suzuki Y."/>
            <person name="Anantharaman K."/>
            <person name="Probst A."/>
            <person name="Burstein D."/>
            <person name="Thomas B.C."/>
            <person name="Banfield J.F."/>
        </authorList>
    </citation>
    <scope>NUCLEOTIDE SEQUENCE [LARGE SCALE GENOMIC DNA]</scope>
    <source>
        <strain evidence="2">HGW-Wallbacteria-1</strain>
    </source>
</reference>
<feature type="transmembrane region" description="Helical" evidence="1">
    <location>
        <begin position="6"/>
        <end position="27"/>
    </location>
</feature>
<evidence type="ECO:0000313" key="3">
    <source>
        <dbReference type="Proteomes" id="UP000233256"/>
    </source>
</evidence>
<dbReference type="NCBIfam" id="TIGR02357">
    <property type="entry name" value="ECF_ThiT_YuaJ"/>
    <property type="match status" value="1"/>
</dbReference>
<evidence type="ECO:0000313" key="2">
    <source>
        <dbReference type="EMBL" id="PKK90490.1"/>
    </source>
</evidence>
<sequence>MKQGSRAITRIALAAATAAVLSMIPLFRMPMGGSVSLRAIPLMILALTGGAREGVMAGIVYGFIHLVTGSVFVHWAQVILDFPLAFAGLGLAGLISFRMPEHGCRPWSAVWPVLLGFVARFSCHLVSGAIFFAKYAPAGWDSWSYSAVYNSYYLVPEFLITAGVVIYTPILRQAHRLRGDQ</sequence>
<proteinExistence type="predicted"/>
<accession>A0A2N1PQ79</accession>
<feature type="transmembrane region" description="Helical" evidence="1">
    <location>
        <begin position="76"/>
        <end position="97"/>
    </location>
</feature>
<dbReference type="Proteomes" id="UP000233256">
    <property type="component" value="Unassembled WGS sequence"/>
</dbReference>
<dbReference type="Pfam" id="PF09515">
    <property type="entry name" value="Thia_YuaJ"/>
    <property type="match status" value="1"/>
</dbReference>
<dbReference type="InterPro" id="IPR012651">
    <property type="entry name" value="Thia_Transptr_ThiT"/>
</dbReference>
<comment type="caution">
    <text evidence="2">The sequence shown here is derived from an EMBL/GenBank/DDBJ whole genome shotgun (WGS) entry which is preliminary data.</text>
</comment>
<name>A0A2N1PQ79_9BACT</name>
<feature type="transmembrane region" description="Helical" evidence="1">
    <location>
        <begin position="152"/>
        <end position="171"/>
    </location>
</feature>
<gene>
    <name evidence="2" type="primary">thiT</name>
    <name evidence="2" type="ORF">CVV64_08995</name>
</gene>
<keyword evidence="1" id="KW-0812">Transmembrane</keyword>
<dbReference type="GO" id="GO:0015234">
    <property type="term" value="F:thiamine transmembrane transporter activity"/>
    <property type="evidence" value="ECO:0007669"/>
    <property type="project" value="InterPro"/>
</dbReference>